<keyword evidence="1" id="KW-0732">Signal</keyword>
<feature type="chain" id="PRO_5022665815" evidence="1">
    <location>
        <begin position="24"/>
        <end position="174"/>
    </location>
</feature>
<gene>
    <name evidence="2" type="ORF">E2C01_019689</name>
</gene>
<sequence length="174" mass="19767">MAVTACLLRTTLLLHIKLHACTTHTHPSIKIKNINVPRSDYSLGDDSKSLDTSLNFFFINFCNIRDLRSNFQSMKHYLSSAKTHLFVTETRLSEATDSSPLSLSSYFLYPHFRSISGCCVYVRNDLTCPRAHAVQSSKFSTMGFRLKSHPLIKSICAIYFSRNSSDYKKNSLII</sequence>
<accession>A0A5B7E021</accession>
<dbReference type="AlphaFoldDB" id="A0A5B7E021"/>
<reference evidence="2 3" key="1">
    <citation type="submission" date="2019-05" db="EMBL/GenBank/DDBJ databases">
        <title>Another draft genome of Portunus trituberculatus and its Hox gene families provides insights of decapod evolution.</title>
        <authorList>
            <person name="Jeong J.-H."/>
            <person name="Song I."/>
            <person name="Kim S."/>
            <person name="Choi T."/>
            <person name="Kim D."/>
            <person name="Ryu S."/>
            <person name="Kim W."/>
        </authorList>
    </citation>
    <scope>NUCLEOTIDE SEQUENCE [LARGE SCALE GENOMIC DNA]</scope>
    <source>
        <tissue evidence="2">Muscle</tissue>
    </source>
</reference>
<name>A0A5B7E021_PORTR</name>
<evidence type="ECO:0000313" key="2">
    <source>
        <dbReference type="EMBL" id="MPC26546.1"/>
    </source>
</evidence>
<organism evidence="2 3">
    <name type="scientific">Portunus trituberculatus</name>
    <name type="common">Swimming crab</name>
    <name type="synonym">Neptunus trituberculatus</name>
    <dbReference type="NCBI Taxonomy" id="210409"/>
    <lineage>
        <taxon>Eukaryota</taxon>
        <taxon>Metazoa</taxon>
        <taxon>Ecdysozoa</taxon>
        <taxon>Arthropoda</taxon>
        <taxon>Crustacea</taxon>
        <taxon>Multicrustacea</taxon>
        <taxon>Malacostraca</taxon>
        <taxon>Eumalacostraca</taxon>
        <taxon>Eucarida</taxon>
        <taxon>Decapoda</taxon>
        <taxon>Pleocyemata</taxon>
        <taxon>Brachyura</taxon>
        <taxon>Eubrachyura</taxon>
        <taxon>Portunoidea</taxon>
        <taxon>Portunidae</taxon>
        <taxon>Portuninae</taxon>
        <taxon>Portunus</taxon>
    </lineage>
</organism>
<protein>
    <submittedName>
        <fullName evidence="2">Uncharacterized protein</fullName>
    </submittedName>
</protein>
<evidence type="ECO:0000313" key="3">
    <source>
        <dbReference type="Proteomes" id="UP000324222"/>
    </source>
</evidence>
<evidence type="ECO:0000256" key="1">
    <source>
        <dbReference type="SAM" id="SignalP"/>
    </source>
</evidence>
<feature type="signal peptide" evidence="1">
    <location>
        <begin position="1"/>
        <end position="23"/>
    </location>
</feature>
<comment type="caution">
    <text evidence="2">The sequence shown here is derived from an EMBL/GenBank/DDBJ whole genome shotgun (WGS) entry which is preliminary data.</text>
</comment>
<keyword evidence="3" id="KW-1185">Reference proteome</keyword>
<proteinExistence type="predicted"/>
<dbReference type="EMBL" id="VSRR010001614">
    <property type="protein sequence ID" value="MPC26546.1"/>
    <property type="molecule type" value="Genomic_DNA"/>
</dbReference>
<dbReference type="Proteomes" id="UP000324222">
    <property type="component" value="Unassembled WGS sequence"/>
</dbReference>